<feature type="region of interest" description="Disordered" evidence="1">
    <location>
        <begin position="69"/>
        <end position="89"/>
    </location>
</feature>
<protein>
    <submittedName>
        <fullName evidence="2">Uncharacterized protein</fullName>
    </submittedName>
</protein>
<comment type="caution">
    <text evidence="2">The sequence shown here is derived from an EMBL/GenBank/DDBJ whole genome shotgun (WGS) entry which is preliminary data.</text>
</comment>
<accession>A0AAN6EP28</accession>
<gene>
    <name evidence="2" type="ORF">HRR80_007326</name>
</gene>
<reference evidence="2" key="1">
    <citation type="submission" date="2023-01" db="EMBL/GenBank/DDBJ databases">
        <title>Exophiala dermititidis isolated from Cystic Fibrosis Patient.</title>
        <authorList>
            <person name="Kurbessoian T."/>
            <person name="Crocker A."/>
            <person name="Murante D."/>
            <person name="Hogan D.A."/>
            <person name="Stajich J.E."/>
        </authorList>
    </citation>
    <scope>NUCLEOTIDE SEQUENCE</scope>
    <source>
        <strain evidence="2">Ex8</strain>
    </source>
</reference>
<evidence type="ECO:0000313" key="2">
    <source>
        <dbReference type="EMBL" id="KAJ8988698.1"/>
    </source>
</evidence>
<dbReference type="Proteomes" id="UP001161757">
    <property type="component" value="Unassembled WGS sequence"/>
</dbReference>
<name>A0AAN6EP28_EXODE</name>
<dbReference type="EMBL" id="JAJGCB010000017">
    <property type="protein sequence ID" value="KAJ8988698.1"/>
    <property type="molecule type" value="Genomic_DNA"/>
</dbReference>
<sequence length="113" mass="12600">MLTQDRAPGSPWRKKAATSAHNIAPLIPESIWKRRVLGCNDLRVALLQHSHFGQEETMDGYAPSNKAASARVWSKGHPNHDSLSTTNPVDDDAFESPAYCVHIARGRFPWYCS</sequence>
<evidence type="ECO:0000256" key="1">
    <source>
        <dbReference type="SAM" id="MobiDB-lite"/>
    </source>
</evidence>
<organism evidence="2 3">
    <name type="scientific">Exophiala dermatitidis</name>
    <name type="common">Black yeast-like fungus</name>
    <name type="synonym">Wangiella dermatitidis</name>
    <dbReference type="NCBI Taxonomy" id="5970"/>
    <lineage>
        <taxon>Eukaryota</taxon>
        <taxon>Fungi</taxon>
        <taxon>Dikarya</taxon>
        <taxon>Ascomycota</taxon>
        <taxon>Pezizomycotina</taxon>
        <taxon>Eurotiomycetes</taxon>
        <taxon>Chaetothyriomycetidae</taxon>
        <taxon>Chaetothyriales</taxon>
        <taxon>Herpotrichiellaceae</taxon>
        <taxon>Exophiala</taxon>
    </lineage>
</organism>
<evidence type="ECO:0000313" key="3">
    <source>
        <dbReference type="Proteomes" id="UP001161757"/>
    </source>
</evidence>
<dbReference type="AlphaFoldDB" id="A0AAN6EP28"/>
<proteinExistence type="predicted"/>